<keyword evidence="1" id="KW-0479">Metal-binding</keyword>
<feature type="compositionally biased region" description="Basic and acidic residues" evidence="5">
    <location>
        <begin position="131"/>
        <end position="146"/>
    </location>
</feature>
<dbReference type="KEGG" id="hazt:108665815"/>
<feature type="domain" description="C2H2-type" evidence="6">
    <location>
        <begin position="298"/>
        <end position="321"/>
    </location>
</feature>
<gene>
    <name evidence="8" type="primary">LOC108665815</name>
</gene>
<feature type="region of interest" description="Disordered" evidence="5">
    <location>
        <begin position="117"/>
        <end position="155"/>
    </location>
</feature>
<keyword evidence="3" id="KW-0863">Zinc-finger</keyword>
<dbReference type="GO" id="GO:0008270">
    <property type="term" value="F:zinc ion binding"/>
    <property type="evidence" value="ECO:0007669"/>
    <property type="project" value="UniProtKB-KW"/>
</dbReference>
<dbReference type="PANTHER" id="PTHR24379:SF121">
    <property type="entry name" value="C2H2-TYPE DOMAIN-CONTAINING PROTEIN"/>
    <property type="match status" value="1"/>
</dbReference>
<feature type="domain" description="C2H2-type" evidence="6">
    <location>
        <begin position="356"/>
        <end position="377"/>
    </location>
</feature>
<dbReference type="Gene3D" id="3.30.160.60">
    <property type="entry name" value="Classic Zinc Finger"/>
    <property type="match status" value="3"/>
</dbReference>
<evidence type="ECO:0000313" key="7">
    <source>
        <dbReference type="Proteomes" id="UP000694843"/>
    </source>
</evidence>
<feature type="region of interest" description="Disordered" evidence="5">
    <location>
        <begin position="187"/>
        <end position="233"/>
    </location>
</feature>
<dbReference type="GeneID" id="108665815"/>
<accession>A0A8B7N4C2</accession>
<dbReference type="RefSeq" id="XP_018008109.1">
    <property type="nucleotide sequence ID" value="XM_018152620.2"/>
</dbReference>
<evidence type="ECO:0000256" key="1">
    <source>
        <dbReference type="ARBA" id="ARBA00022723"/>
    </source>
</evidence>
<dbReference type="PANTHER" id="PTHR24379">
    <property type="entry name" value="KRAB AND ZINC FINGER DOMAIN-CONTAINING"/>
    <property type="match status" value="1"/>
</dbReference>
<evidence type="ECO:0000256" key="2">
    <source>
        <dbReference type="ARBA" id="ARBA00022737"/>
    </source>
</evidence>
<dbReference type="Proteomes" id="UP000694843">
    <property type="component" value="Unplaced"/>
</dbReference>
<keyword evidence="4" id="KW-0862">Zinc</keyword>
<keyword evidence="2" id="KW-0677">Repeat</keyword>
<sequence>MFRCLLTIIREFKSTDITAEFCRAEGISYSAALACREQLEAMEELKLAKTSAGQVGTRILCQEMEHQDGYLMSRQPFYLRLHDASSAAPLVIKSDFSSDELSSSMEVDAEHLIPDCIIKDEPPSPQPSKPDPGKPLESPAREEEISPKNNSEEAGMLSDLEDDFLDNILDLKEPSPPNYEEKVKLEKWGNDPAGNGSNHEKWGNYSAGNGSKHENWGNDSAGNGSKHEKWGNYSAGNGSKLENWVNDPAGKKADIKRVIGFGGNRREYCDFCNFSTMNADILTRHIELKHKGQERSHLFCQLCDYWTVYRTDFNKHLTEDHMNPNGLFFCPKCSYTSDCKANLYRHFNTHNKKYVYKCPLCSFVCSGNLGRHVRSQHGVELLKCPKCHFATWSKIKLEDHINSHLGRNKMVCTLCNWSTFFRQSYAKHMHHYHNNPATAGGDFPGMDAEQQRDIVEIIQS</sequence>
<dbReference type="SMART" id="SM00355">
    <property type="entry name" value="ZnF_C2H2"/>
    <property type="match status" value="6"/>
</dbReference>
<dbReference type="SUPFAM" id="SSF57667">
    <property type="entry name" value="beta-beta-alpha zinc fingers"/>
    <property type="match status" value="1"/>
</dbReference>
<feature type="domain" description="C2H2-type" evidence="6">
    <location>
        <begin position="267"/>
        <end position="290"/>
    </location>
</feature>
<dbReference type="AlphaFoldDB" id="A0A8B7N4C2"/>
<evidence type="ECO:0000259" key="6">
    <source>
        <dbReference type="SMART" id="SM00355"/>
    </source>
</evidence>
<evidence type="ECO:0000313" key="8">
    <source>
        <dbReference type="RefSeq" id="XP_018008109.1"/>
    </source>
</evidence>
<organism evidence="7 8">
    <name type="scientific">Hyalella azteca</name>
    <name type="common">Amphipod</name>
    <dbReference type="NCBI Taxonomy" id="294128"/>
    <lineage>
        <taxon>Eukaryota</taxon>
        <taxon>Metazoa</taxon>
        <taxon>Ecdysozoa</taxon>
        <taxon>Arthropoda</taxon>
        <taxon>Crustacea</taxon>
        <taxon>Multicrustacea</taxon>
        <taxon>Malacostraca</taxon>
        <taxon>Eumalacostraca</taxon>
        <taxon>Peracarida</taxon>
        <taxon>Amphipoda</taxon>
        <taxon>Senticaudata</taxon>
        <taxon>Talitrida</taxon>
        <taxon>Talitroidea</taxon>
        <taxon>Hyalellidae</taxon>
        <taxon>Hyalella</taxon>
    </lineage>
</organism>
<evidence type="ECO:0000256" key="3">
    <source>
        <dbReference type="ARBA" id="ARBA00022771"/>
    </source>
</evidence>
<reference evidence="8" key="1">
    <citation type="submission" date="2025-08" db="UniProtKB">
        <authorList>
            <consortium name="RefSeq"/>
        </authorList>
    </citation>
    <scope>IDENTIFICATION</scope>
</reference>
<dbReference type="InterPro" id="IPR013087">
    <property type="entry name" value="Znf_C2H2_type"/>
</dbReference>
<evidence type="ECO:0000256" key="5">
    <source>
        <dbReference type="SAM" id="MobiDB-lite"/>
    </source>
</evidence>
<feature type="domain" description="C2H2-type" evidence="6">
    <location>
        <begin position="382"/>
        <end position="404"/>
    </location>
</feature>
<feature type="domain" description="C2H2-type" evidence="6">
    <location>
        <begin position="328"/>
        <end position="350"/>
    </location>
</feature>
<proteinExistence type="predicted"/>
<keyword evidence="7" id="KW-1185">Reference proteome</keyword>
<protein>
    <submittedName>
        <fullName evidence="8">Zinc finger and BTB domain-containing protein 17</fullName>
    </submittedName>
</protein>
<feature type="domain" description="C2H2-type" evidence="6">
    <location>
        <begin position="410"/>
        <end position="433"/>
    </location>
</feature>
<dbReference type="InterPro" id="IPR036236">
    <property type="entry name" value="Znf_C2H2_sf"/>
</dbReference>
<evidence type="ECO:0000256" key="4">
    <source>
        <dbReference type="ARBA" id="ARBA00022833"/>
    </source>
</evidence>
<dbReference type="OrthoDB" id="8823111at2759"/>
<name>A0A8B7N4C2_HYAAZ</name>